<sequence length="1047" mass="112331">MHEERPGGDGRSTAPALAAFGCADLVLLRAAVRPPEPQPAGPAPMPTGPEDDLAVLRQAAADTLLREALALSSPSLSAVLDTVAEGRTPRARELRRAARAVTRYRLRMGGRATPFGLLAGVSAAGFAPEPAARWGTGHIKHVRADMGWISGIVDRLERDPAVLARLRVTANDLCTVRGDRLVLPFVPRAEQGQSLQEVTIRHTEAVQRTFELAATPLAWSALPALLHDAYPDAPPAAVERMPAELVRHGMLLTDLRPPLDGTDPLDHVLGLLAGHEGTYAPDSRHIVAELVAVRDALTRYAALPPGEGRAELTAASARMQQLQPGERTVQVDLALDAHIGLPECVRDEAESAARTLAALTAGRPGPHSLRVYHADFLERYGTDRAVPLLELLDPERGLGLPAGYGPGPGPVTGSAPAEGTSARDRLLIALAQETTMAGERELVLDNELLTALSAADPDPDLGPPPSFDLLAELLADSVDAMAAGDFRLVAGGVSAVAGAVAGRFGHVLGEAAKGVGDVVRSVPTRNPQALRAQLTFRTRTGKAANVSAVPQWLDHTISVSAFTDRSAPHALALTDLAVVAGTRRLALVSVTLGREIVPTLPSMLRPGGNAPDLARFLEEIGRSGDGAWPGWDWGAADALPCLPRVRHGRTVLAAARWRPADPALHAPATEPGAWRRRFTRWRTRAGVPRHVASVFADHRIPLDLDDPAHLELLRHEWQRRPGAYLQEPPAGGAYGNGWAGGRSTEIAFPLVRTTAGTAPPPAFGPARPSTVYGPGSPWLYAKLYCSPERQDALLARELPELLDRLPEGVDRWFFLRYRDPAPHLRLRFHGTGLLPRLGEWHQELRQQGLCGRMVIDGYEPEWERYGGPEAMAAAEAAFQADSQACVEQLALIRAGTLMADPRVVAAANYVDLLHRFHAGTGDDPRNAALRLLDGEGPDGHRAAPMALRREARRLIAVDGHWHELGRLPGGAELLRIWDRRGPAVAAYGARLRELGDAAWGSGATAVASLLHMHHNRLAGTVRKAEEESLALARTAVRAHVDRERART</sequence>
<protein>
    <submittedName>
        <fullName evidence="3">Lantibiotic dehydratase</fullName>
    </submittedName>
</protein>
<keyword evidence="4" id="KW-1185">Reference proteome</keyword>
<organism evidence="3 4">
    <name type="scientific">Streptomyces morookaense</name>
    <name type="common">Streptoverticillium morookaense</name>
    <dbReference type="NCBI Taxonomy" id="1970"/>
    <lineage>
        <taxon>Bacteria</taxon>
        <taxon>Bacillati</taxon>
        <taxon>Actinomycetota</taxon>
        <taxon>Actinomycetes</taxon>
        <taxon>Kitasatosporales</taxon>
        <taxon>Streptomycetaceae</taxon>
        <taxon>Streptomyces</taxon>
    </lineage>
</organism>
<evidence type="ECO:0000259" key="1">
    <source>
        <dbReference type="Pfam" id="PF04738"/>
    </source>
</evidence>
<dbReference type="NCBIfam" id="TIGR03891">
    <property type="entry name" value="thiopep_ocin"/>
    <property type="match status" value="1"/>
</dbReference>
<gene>
    <name evidence="3" type="ORF">HG542_19865</name>
</gene>
<name>A0A7Y7B6G3_STRMO</name>
<dbReference type="InterPro" id="IPR023809">
    <property type="entry name" value="Thiopep_bacteriocin_synth_dom"/>
</dbReference>
<evidence type="ECO:0000313" key="4">
    <source>
        <dbReference type="Proteomes" id="UP000587462"/>
    </source>
</evidence>
<evidence type="ECO:0000259" key="2">
    <source>
        <dbReference type="Pfam" id="PF14028"/>
    </source>
</evidence>
<dbReference type="InterPro" id="IPR006827">
    <property type="entry name" value="Lant_deHydtase_N"/>
</dbReference>
<proteinExistence type="predicted"/>
<feature type="domain" description="Lantibiotic dehydratase N-terminal" evidence="1">
    <location>
        <begin position="62"/>
        <end position="713"/>
    </location>
</feature>
<dbReference type="RefSeq" id="WP_171083325.1">
    <property type="nucleotide sequence ID" value="NZ_BNBU01000014.1"/>
</dbReference>
<dbReference type="Pfam" id="PF04738">
    <property type="entry name" value="Lant_dehydr_N"/>
    <property type="match status" value="1"/>
</dbReference>
<evidence type="ECO:0000313" key="3">
    <source>
        <dbReference type="EMBL" id="NVK79913.1"/>
    </source>
</evidence>
<dbReference type="Proteomes" id="UP000587462">
    <property type="component" value="Unassembled WGS sequence"/>
</dbReference>
<dbReference type="Pfam" id="PF14028">
    <property type="entry name" value="Lant_dehydr_C"/>
    <property type="match status" value="1"/>
</dbReference>
<dbReference type="AlphaFoldDB" id="A0A7Y7B6G3"/>
<reference evidence="3 4" key="1">
    <citation type="submission" date="2020-04" db="EMBL/GenBank/DDBJ databases">
        <title>Draft Genome Sequence of Streptomyces morookaense DSM 40503, an 8-azaguanine-producing strain.</title>
        <authorList>
            <person name="Qi J."/>
            <person name="Gao J.-M."/>
        </authorList>
    </citation>
    <scope>NUCLEOTIDE SEQUENCE [LARGE SCALE GENOMIC DNA]</scope>
    <source>
        <strain evidence="3 4">DSM 40503</strain>
    </source>
</reference>
<feature type="domain" description="Thiopeptide-type bacteriocin biosynthesis" evidence="2">
    <location>
        <begin position="778"/>
        <end position="1034"/>
    </location>
</feature>
<comment type="caution">
    <text evidence="3">The sequence shown here is derived from an EMBL/GenBank/DDBJ whole genome shotgun (WGS) entry which is preliminary data.</text>
</comment>
<dbReference type="PROSITE" id="PS51257">
    <property type="entry name" value="PROKAR_LIPOPROTEIN"/>
    <property type="match status" value="1"/>
</dbReference>
<dbReference type="EMBL" id="JABBXF010000044">
    <property type="protein sequence ID" value="NVK79913.1"/>
    <property type="molecule type" value="Genomic_DNA"/>
</dbReference>
<accession>A0A7Y7B6G3</accession>